<keyword evidence="2" id="KW-1185">Reference proteome</keyword>
<organism evidence="1 2">
    <name type="scientific">Willisornis vidua</name>
    <name type="common">Xingu scale-backed antbird</name>
    <dbReference type="NCBI Taxonomy" id="1566151"/>
    <lineage>
        <taxon>Eukaryota</taxon>
        <taxon>Metazoa</taxon>
        <taxon>Chordata</taxon>
        <taxon>Craniata</taxon>
        <taxon>Vertebrata</taxon>
        <taxon>Euteleostomi</taxon>
        <taxon>Archelosauria</taxon>
        <taxon>Archosauria</taxon>
        <taxon>Dinosauria</taxon>
        <taxon>Saurischia</taxon>
        <taxon>Theropoda</taxon>
        <taxon>Coelurosauria</taxon>
        <taxon>Aves</taxon>
        <taxon>Neognathae</taxon>
        <taxon>Neoaves</taxon>
        <taxon>Telluraves</taxon>
        <taxon>Australaves</taxon>
        <taxon>Passeriformes</taxon>
        <taxon>Thamnophilidae</taxon>
        <taxon>Willisornis</taxon>
    </lineage>
</organism>
<proteinExistence type="predicted"/>
<dbReference type="Proteomes" id="UP001145742">
    <property type="component" value="Unassembled WGS sequence"/>
</dbReference>
<name>A0ABQ9CRQ0_9PASS</name>
<gene>
    <name evidence="1" type="ORF">WISP_124061</name>
</gene>
<evidence type="ECO:0000313" key="2">
    <source>
        <dbReference type="Proteomes" id="UP001145742"/>
    </source>
</evidence>
<dbReference type="EMBL" id="WHWB01034579">
    <property type="protein sequence ID" value="KAJ7407881.1"/>
    <property type="molecule type" value="Genomic_DNA"/>
</dbReference>
<comment type="caution">
    <text evidence="1">The sequence shown here is derived from an EMBL/GenBank/DDBJ whole genome shotgun (WGS) entry which is preliminary data.</text>
</comment>
<reference evidence="1" key="1">
    <citation type="submission" date="2019-10" db="EMBL/GenBank/DDBJ databases">
        <authorList>
            <person name="Soares A.E.R."/>
            <person name="Aleixo A."/>
            <person name="Schneider P."/>
            <person name="Miyaki C.Y."/>
            <person name="Schneider M.P."/>
            <person name="Mello C."/>
            <person name="Vasconcelos A.T.R."/>
        </authorList>
    </citation>
    <scope>NUCLEOTIDE SEQUENCE</scope>
    <source>
        <tissue evidence="1">Muscle</tissue>
    </source>
</reference>
<evidence type="ECO:0000313" key="1">
    <source>
        <dbReference type="EMBL" id="KAJ7407881.1"/>
    </source>
</evidence>
<accession>A0ABQ9CRQ0</accession>
<dbReference type="PANTHER" id="PTHR33332">
    <property type="entry name" value="REVERSE TRANSCRIPTASE DOMAIN-CONTAINING PROTEIN"/>
    <property type="match status" value="1"/>
</dbReference>
<protein>
    <submittedName>
        <fullName evidence="1">RNA-directed DNA polymerase from mobile element jockey-like protein</fullName>
    </submittedName>
</protein>
<sequence length="114" mass="12984">MWQQLILRAISIYMDDTKGIRSSQHGFTKSKSCFTNVIAFCDETTTWRTVDIVYFEFSKALDSISHTISIGKLRNCGMDEWTVMWIENWLTGTSQRVIISGKGSSLRPVTRGVP</sequence>